<dbReference type="Pfam" id="PF04307">
    <property type="entry name" value="YdjM"/>
    <property type="match status" value="1"/>
</dbReference>
<keyword evidence="3" id="KW-0378">Hydrolase</keyword>
<accession>A0A7J3MWK4</accession>
<evidence type="ECO:0000313" key="3">
    <source>
        <dbReference type="EMBL" id="HGT97901.1"/>
    </source>
</evidence>
<keyword evidence="1" id="KW-1133">Transmembrane helix</keyword>
<feature type="transmembrane region" description="Helical" evidence="1">
    <location>
        <begin position="73"/>
        <end position="95"/>
    </location>
</feature>
<dbReference type="GO" id="GO:0016787">
    <property type="term" value="F:hydrolase activity"/>
    <property type="evidence" value="ECO:0007669"/>
    <property type="project" value="UniProtKB-KW"/>
</dbReference>
<evidence type="ECO:0000256" key="1">
    <source>
        <dbReference type="SAM" id="Phobius"/>
    </source>
</evidence>
<organism evidence="3">
    <name type="scientific">Ignisphaera aggregans</name>
    <dbReference type="NCBI Taxonomy" id="334771"/>
    <lineage>
        <taxon>Archaea</taxon>
        <taxon>Thermoproteota</taxon>
        <taxon>Thermoprotei</taxon>
        <taxon>Desulfurococcales</taxon>
        <taxon>Desulfurococcaceae</taxon>
        <taxon>Ignisphaera</taxon>
    </lineage>
</organism>
<feature type="transmembrane region" description="Helical" evidence="1">
    <location>
        <begin position="45"/>
        <end position="66"/>
    </location>
</feature>
<feature type="transmembrane region" description="Helical" evidence="1">
    <location>
        <begin position="12"/>
        <end position="33"/>
    </location>
</feature>
<dbReference type="EMBL" id="DTAU01000100">
    <property type="protein sequence ID" value="HFQ79053.1"/>
    <property type="molecule type" value="Genomic_DNA"/>
</dbReference>
<sequence>MADVLTHYVASFLLLRRIFNLKTSLLIALVALLPDIDIVFRIHRWFTHSIVVLGIAVSCLTLLLVLSKRYRKYILHLGAAALVYLLHIAIDLFTAPTSVLWPLVSESYHLKILVQGSIARDEAIAIYTITKISISPSDFVPRDRVEGPLATDLGIILALATLTLELSDFMAKVIKNRSRGFKYSKISDSNNTNNSNREKVLQIYQDQRT</sequence>
<name>A0A7J3MWK4_9CREN</name>
<evidence type="ECO:0000313" key="2">
    <source>
        <dbReference type="EMBL" id="HFQ79053.1"/>
    </source>
</evidence>
<proteinExistence type="predicted"/>
<reference evidence="3" key="1">
    <citation type="journal article" date="2020" name="mSystems">
        <title>Genome- and Community-Level Interaction Insights into Carbon Utilization and Element Cycling Functions of Hydrothermarchaeota in Hydrothermal Sediment.</title>
        <authorList>
            <person name="Zhou Z."/>
            <person name="Liu Y."/>
            <person name="Xu W."/>
            <person name="Pan J."/>
            <person name="Luo Z.H."/>
            <person name="Li M."/>
        </authorList>
    </citation>
    <scope>NUCLEOTIDE SEQUENCE [LARGE SCALE GENOMIC DNA]</scope>
    <source>
        <strain evidence="2">SpSt-629</strain>
        <strain evidence="3">SpSt-688</strain>
    </source>
</reference>
<gene>
    <name evidence="2" type="ORF">ENT99_05045</name>
    <name evidence="3" type="ORF">ENU64_00535</name>
</gene>
<keyword evidence="1" id="KW-0812">Transmembrane</keyword>
<comment type="caution">
    <text evidence="3">The sequence shown here is derived from an EMBL/GenBank/DDBJ whole genome shotgun (WGS) entry which is preliminary data.</text>
</comment>
<protein>
    <submittedName>
        <fullName evidence="3">Metal-dependent hydrolase</fullName>
    </submittedName>
</protein>
<keyword evidence="1" id="KW-0472">Membrane</keyword>
<dbReference type="InterPro" id="IPR007404">
    <property type="entry name" value="YdjM-like"/>
</dbReference>
<dbReference type="EMBL" id="DTDH01000010">
    <property type="protein sequence ID" value="HGT97901.1"/>
    <property type="molecule type" value="Genomic_DNA"/>
</dbReference>
<dbReference type="AlphaFoldDB" id="A0A7J3MWK4"/>